<evidence type="ECO:0000313" key="2">
    <source>
        <dbReference type="Proteomes" id="UP001141434"/>
    </source>
</evidence>
<gene>
    <name evidence="1" type="ORF">NUU61_009524</name>
</gene>
<organism evidence="1 2">
    <name type="scientific">Penicillium alfredii</name>
    <dbReference type="NCBI Taxonomy" id="1506179"/>
    <lineage>
        <taxon>Eukaryota</taxon>
        <taxon>Fungi</taxon>
        <taxon>Dikarya</taxon>
        <taxon>Ascomycota</taxon>
        <taxon>Pezizomycotina</taxon>
        <taxon>Eurotiomycetes</taxon>
        <taxon>Eurotiomycetidae</taxon>
        <taxon>Eurotiales</taxon>
        <taxon>Aspergillaceae</taxon>
        <taxon>Penicillium</taxon>
    </lineage>
</organism>
<protein>
    <recommendedName>
        <fullName evidence="3">Lipocalin-like domain-containing protein</fullName>
    </recommendedName>
</protein>
<dbReference type="OrthoDB" id="425354at2759"/>
<proteinExistence type="predicted"/>
<dbReference type="InterPro" id="IPR053037">
    <property type="entry name" value="Pericyclase_pydY-like"/>
</dbReference>
<dbReference type="PANTHER" id="PTHR38115">
    <property type="entry name" value="LIPOCALIN-LIKE DOMAIN-CONTAINING PROTEIN"/>
    <property type="match status" value="1"/>
</dbReference>
<dbReference type="GeneID" id="81399218"/>
<dbReference type="Proteomes" id="UP001141434">
    <property type="component" value="Unassembled WGS sequence"/>
</dbReference>
<comment type="caution">
    <text evidence="1">The sequence shown here is derived from an EMBL/GenBank/DDBJ whole genome shotgun (WGS) entry which is preliminary data.</text>
</comment>
<dbReference type="PANTHER" id="PTHR38115:SF1">
    <property type="entry name" value="LIPOCALIN-LIKE DOMAIN-CONTAINING PROTEIN"/>
    <property type="match status" value="1"/>
</dbReference>
<reference evidence="1" key="1">
    <citation type="submission" date="2022-11" db="EMBL/GenBank/DDBJ databases">
        <authorList>
            <person name="Petersen C."/>
        </authorList>
    </citation>
    <scope>NUCLEOTIDE SEQUENCE</scope>
    <source>
        <strain evidence="1">IBT 34128</strain>
    </source>
</reference>
<reference evidence="1" key="2">
    <citation type="journal article" date="2023" name="IMA Fungus">
        <title>Comparative genomic study of the Penicillium genus elucidates a diverse pangenome and 15 lateral gene transfer events.</title>
        <authorList>
            <person name="Petersen C."/>
            <person name="Sorensen T."/>
            <person name="Nielsen M.R."/>
            <person name="Sondergaard T.E."/>
            <person name="Sorensen J.L."/>
            <person name="Fitzpatrick D.A."/>
            <person name="Frisvad J.C."/>
            <person name="Nielsen K.L."/>
        </authorList>
    </citation>
    <scope>NUCLEOTIDE SEQUENCE</scope>
    <source>
        <strain evidence="1">IBT 34128</strain>
    </source>
</reference>
<evidence type="ECO:0000313" key="1">
    <source>
        <dbReference type="EMBL" id="KAJ5084945.1"/>
    </source>
</evidence>
<sequence>MAAPDHKDTTDLVGTWTFQGVPWVVRKVLRYASLSMEITQTTSLPETSEENVNEITNGNGESHDAKGPFATLHIKQTVHPGGFDSIGSYPVDGKPHDFSLPIFGDVSMQLRYVNADEVPDETLAQRLGEGSPSKTVIDEVAHNTSKGWQGRVMWGFEIVDGKRYFTRNVTTTKAGATVIARMVYDFQK</sequence>
<evidence type="ECO:0008006" key="3">
    <source>
        <dbReference type="Google" id="ProtNLM"/>
    </source>
</evidence>
<accession>A0A9W9JXC4</accession>
<dbReference type="RefSeq" id="XP_056508342.1">
    <property type="nucleotide sequence ID" value="XM_056660049.1"/>
</dbReference>
<dbReference type="AlphaFoldDB" id="A0A9W9JXC4"/>
<name>A0A9W9JXC4_9EURO</name>
<keyword evidence="2" id="KW-1185">Reference proteome</keyword>
<dbReference type="EMBL" id="JAPMSZ010000011">
    <property type="protein sequence ID" value="KAJ5084945.1"/>
    <property type="molecule type" value="Genomic_DNA"/>
</dbReference>